<proteinExistence type="predicted"/>
<feature type="transmembrane region" description="Helical" evidence="1">
    <location>
        <begin position="227"/>
        <end position="247"/>
    </location>
</feature>
<dbReference type="Proteomes" id="UP000199343">
    <property type="component" value="Unassembled WGS sequence"/>
</dbReference>
<dbReference type="STRING" id="47871.GA0070608_2202"/>
<dbReference type="EMBL" id="FMIC01000002">
    <property type="protein sequence ID" value="SCL59780.1"/>
    <property type="molecule type" value="Genomic_DNA"/>
</dbReference>
<evidence type="ECO:0000313" key="4">
    <source>
        <dbReference type="Proteomes" id="UP000199343"/>
    </source>
</evidence>
<feature type="transmembrane region" description="Helical" evidence="1">
    <location>
        <begin position="47"/>
        <end position="64"/>
    </location>
</feature>
<dbReference type="InterPro" id="IPR040884">
    <property type="entry name" value="SLATT_1"/>
</dbReference>
<dbReference type="NCBIfam" id="NF033634">
    <property type="entry name" value="SLATT_1"/>
    <property type="match status" value="1"/>
</dbReference>
<keyword evidence="1" id="KW-1133">Transmembrane helix</keyword>
<evidence type="ECO:0000256" key="1">
    <source>
        <dbReference type="SAM" id="Phobius"/>
    </source>
</evidence>
<gene>
    <name evidence="3" type="ORF">GA0070608_2202</name>
</gene>
<accession>A0A1C6V1A2</accession>
<organism evidence="3 4">
    <name type="scientific">Micromonospora peucetia</name>
    <dbReference type="NCBI Taxonomy" id="47871"/>
    <lineage>
        <taxon>Bacteria</taxon>
        <taxon>Bacillati</taxon>
        <taxon>Actinomycetota</taxon>
        <taxon>Actinomycetes</taxon>
        <taxon>Micromonosporales</taxon>
        <taxon>Micromonosporaceae</taxon>
        <taxon>Micromonospora</taxon>
    </lineage>
</organism>
<feature type="domain" description="SMODS and SLOG-associating 2TM effector" evidence="2">
    <location>
        <begin position="173"/>
        <end position="298"/>
    </location>
</feature>
<dbReference type="Pfam" id="PF18181">
    <property type="entry name" value="SLATT_1"/>
    <property type="match status" value="1"/>
</dbReference>
<dbReference type="Pfam" id="PF14015">
    <property type="entry name" value="DUF4231"/>
    <property type="match status" value="1"/>
</dbReference>
<reference evidence="3 4" key="1">
    <citation type="submission" date="2016-06" db="EMBL/GenBank/DDBJ databases">
        <authorList>
            <person name="Kjaerup R.B."/>
            <person name="Dalgaard T.S."/>
            <person name="Juul-Madsen H.R."/>
        </authorList>
    </citation>
    <scope>NUCLEOTIDE SEQUENCE [LARGE SCALE GENOMIC DNA]</scope>
    <source>
        <strain evidence="3 4">DSM 43363</strain>
    </source>
</reference>
<evidence type="ECO:0000259" key="2">
    <source>
        <dbReference type="Pfam" id="PF18181"/>
    </source>
</evidence>
<evidence type="ECO:0000313" key="3">
    <source>
        <dbReference type="EMBL" id="SCL59780.1"/>
    </source>
</evidence>
<protein>
    <recommendedName>
        <fullName evidence="2">SMODS and SLOG-associating 2TM effector domain-containing protein</fullName>
    </recommendedName>
</protein>
<keyword evidence="1" id="KW-0812">Transmembrane</keyword>
<dbReference type="InterPro" id="IPR025325">
    <property type="entry name" value="DUF4231"/>
</dbReference>
<keyword evidence="1" id="KW-0472">Membrane</keyword>
<feature type="transmembrane region" description="Helical" evidence="1">
    <location>
        <begin position="76"/>
        <end position="95"/>
    </location>
</feature>
<name>A0A1C6V1A2_9ACTN</name>
<feature type="transmembrane region" description="Helical" evidence="1">
    <location>
        <begin position="200"/>
        <end position="221"/>
    </location>
</feature>
<sequence length="311" mass="33010">MARARPSYHPIVADFDIPSAVATVWQRQAAWSRASGEAKRMITRARLTAAALTVGAAVCGTLANQLGRAHPGTGRALAIVAAAALLLVPLAARWASRDAVHAWTRLRSVSEALKADTYRYLAGVAPFSGTDRNAVLLSRFDALMDDAGDLVGRTLDASAAARPLPAVSDVTTYVTERVQRQIDGYYLPAARRMARAASRLRYAATGLTVAAALVSATVGVLGDNFGFTAWIGVAAAVTTALVGYGSAQQYEHHQIEYARTADQLARLRTAREAGLGWADDGTFVAEAERIISLSNEGWMAKMIEQDGAAQP</sequence>
<dbReference type="AlphaFoldDB" id="A0A1C6V1A2"/>